<feature type="signal peptide" evidence="1">
    <location>
        <begin position="1"/>
        <end position="20"/>
    </location>
</feature>
<dbReference type="PANTHER" id="PTHR41339">
    <property type="entry name" value="LIPL48"/>
    <property type="match status" value="1"/>
</dbReference>
<dbReference type="EMBL" id="BMDQ01000002">
    <property type="protein sequence ID" value="GGI57474.1"/>
    <property type="molecule type" value="Genomic_DNA"/>
</dbReference>
<keyword evidence="3" id="KW-1185">Reference proteome</keyword>
<evidence type="ECO:0000256" key="1">
    <source>
        <dbReference type="SAM" id="SignalP"/>
    </source>
</evidence>
<name>A0ABQ2BZE0_9FLAO</name>
<evidence type="ECO:0000313" key="2">
    <source>
        <dbReference type="EMBL" id="GGI57474.1"/>
    </source>
</evidence>
<organism evidence="2 3">
    <name type="scientific">Winogradskyella haliclonae</name>
    <dbReference type="NCBI Taxonomy" id="2048558"/>
    <lineage>
        <taxon>Bacteria</taxon>
        <taxon>Pseudomonadati</taxon>
        <taxon>Bacteroidota</taxon>
        <taxon>Flavobacteriia</taxon>
        <taxon>Flavobacteriales</taxon>
        <taxon>Flavobacteriaceae</taxon>
        <taxon>Winogradskyella</taxon>
    </lineage>
</organism>
<dbReference type="PANTHER" id="PTHR41339:SF1">
    <property type="entry name" value="SECRETED PROTEIN"/>
    <property type="match status" value="1"/>
</dbReference>
<reference evidence="3" key="1">
    <citation type="journal article" date="2019" name="Int. J. Syst. Evol. Microbiol.">
        <title>The Global Catalogue of Microorganisms (GCM) 10K type strain sequencing project: providing services to taxonomists for standard genome sequencing and annotation.</title>
        <authorList>
            <consortium name="The Broad Institute Genomics Platform"/>
            <consortium name="The Broad Institute Genome Sequencing Center for Infectious Disease"/>
            <person name="Wu L."/>
            <person name="Ma J."/>
        </authorList>
    </citation>
    <scope>NUCLEOTIDE SEQUENCE [LARGE SCALE GENOMIC DNA]</scope>
    <source>
        <strain evidence="3">CCM 8681</strain>
    </source>
</reference>
<protein>
    <recommendedName>
        <fullName evidence="4">T9SS C-terminal target domain-containing protein</fullName>
    </recommendedName>
</protein>
<gene>
    <name evidence="2" type="primary">remG</name>
    <name evidence="2" type="ORF">GCM10011444_17830</name>
</gene>
<dbReference type="RefSeq" id="WP_188374385.1">
    <property type="nucleotide sequence ID" value="NZ_BMDQ01000002.1"/>
</dbReference>
<keyword evidence="1" id="KW-0732">Signal</keyword>
<proteinExistence type="predicted"/>
<evidence type="ECO:0008006" key="4">
    <source>
        <dbReference type="Google" id="ProtNLM"/>
    </source>
</evidence>
<sequence length="441" mass="49197">MKKITFSAVLCILVFTCVTAQQEKGIIGFDNWLNPWAEFKPNKTNYGEPTQILTGDITSDITLKKRDIYLLLGDVFVTDSTTLTIEPGTVILGDYKTRGSLTISSGSKIIAEGEQTDPIVFTSNRPMKKPGDWGGLFILSDAPTNKFGNESSLNFGLKPSNFNNITFGGENEVSNSGILSHVRIEYAGRRTKDFGYFNGLTLAGVGNETMIENVMVSYCSGDAFSIIGGNVTLNKLVSYKSNRNDYKFNHGAQVIIENSIAVRSPYVSSPDGYRCMYVSSYNNIEDIDPTKPNTLVLASNLTMINVSDDLKYDISIGLVKEAIYIEKDATFSLKRSVISGFNPAVFFDEDIQINNENLQKINFERTYFNNCKGNIFTKYNSNNEDLESWYGSRAFDNVYSKGPDSETFIDLRHPKTPDFRLRINKIVATTDSDEIDDLDDN</sequence>
<evidence type="ECO:0000313" key="3">
    <source>
        <dbReference type="Proteomes" id="UP000624701"/>
    </source>
</evidence>
<comment type="caution">
    <text evidence="2">The sequence shown here is derived from an EMBL/GenBank/DDBJ whole genome shotgun (WGS) entry which is preliminary data.</text>
</comment>
<feature type="chain" id="PRO_5047125427" description="T9SS C-terminal target domain-containing protein" evidence="1">
    <location>
        <begin position="21"/>
        <end position="441"/>
    </location>
</feature>
<dbReference type="Proteomes" id="UP000624701">
    <property type="component" value="Unassembled WGS sequence"/>
</dbReference>
<accession>A0ABQ2BZE0</accession>